<evidence type="ECO:0000256" key="2">
    <source>
        <dbReference type="ARBA" id="ARBA00022670"/>
    </source>
</evidence>
<sequence length="1116" mass="118383">MCVTAVAGLAGLAVAMTPVAPAVGQVSAGRGPDVPTSESVSRQAPARVSVTLLTGDRVVLPSATATSAGIVPGPGRHGTRFLTRVVDGHLYVIPLDALPLLRQGVLDRRLFDVTGLVEAGYDDRRQGAVPLIVAYGSDTARTRGRGHLAEAGGTDLRSLPVIDATALEVAKDSATSFWNDLVVERNGVARTFAAGIEKVWLDGKRRLALDQSVPQIGAPAAWDAGYRGEGVTVAVVDGGIDATHPDLDGKVKAAKDFTGEGLGDDFGHGTHVASTIAGTGAASDGTYTGVAPEASLLDAKVCGRDGFCDESAIVAGMEWAAVEQQADILNLSLGGADTPEVDPLEEAVNRLSEETGALFVISAGNSGPEEESVESPGSADAALTVGAVDKSDELAFFSSRGPRVGDGAIKPDVTAPGVEIVAARAAGTEMGPPVGDHYVSADGTSMAAPHVAGAAALLAQQHPEWTGEQLKRVLVASAVPHPDVTVLEQGAGRVDVSRALTQTVTTDPVSLSFGRAEWPHEDDEPVTKTVTYHNSGSSDVTLELAVTLTGPDGEPAPASAVELSQTSLTVPAGGSASVDITSHTAHDGPDGFYSGRLTATAEGVSVATPIGVNKEVESYDLTIEYLDRGGQPTNDADSMILGLDASVWEFTEVVDGRTRIRLPAGRYLVDTMVFDEDERELTLLVQPVLTLDRDQTIIADSRLGKPLSTTVERPSVRPAMVTVGYDVRTDHIQGSSTLGSDTFDGLYTAHLGPAASGEMFSAHVTSQWAVPGPEGDFANSPYLYGLVDTQDGRYYTGFDRTVRDRDLATVRTRIARQLPDRQAMRFAFGVAESMSGGIIPGLVMDLPHTVTSYLEPASVTWSFDVEEFVRDEEGWPVPQTTLWSEDRQYRKGHRYVEQWNDAVFAPVTGSASFVERDGDAISVGIPMYGDGSGHAGESLTDTARTTLYRDGRKVAETEYPGYLDTVTVPVEESTYQLKVSATRPSYSLFSTEVETTWTFRSKHVEEPTPLPLWAVRFDPKVDQTNRGKRATVVPIKLQAQDGAKVGVIRRLSVSVSTDDGRSWRPVRAVRVGKDRWVAAVAVVKDRDASYVSLRAKASDTRGNKVEQTIIRAYAVR</sequence>
<dbReference type="InterPro" id="IPR013783">
    <property type="entry name" value="Ig-like_fold"/>
</dbReference>
<reference evidence="9 10" key="1">
    <citation type="submission" date="2018-08" db="EMBL/GenBank/DDBJ databases">
        <title>Sequencing the genomes of 1000 actinobacteria strains.</title>
        <authorList>
            <person name="Klenk H.-P."/>
        </authorList>
    </citation>
    <scope>NUCLEOTIDE SEQUENCE [LARGE SCALE GENOMIC DNA]</scope>
    <source>
        <strain evidence="9 10">DSM 22891</strain>
    </source>
</reference>
<evidence type="ECO:0000256" key="7">
    <source>
        <dbReference type="SAM" id="SignalP"/>
    </source>
</evidence>
<dbReference type="PANTHER" id="PTHR43399">
    <property type="entry name" value="SUBTILISIN-RELATED"/>
    <property type="match status" value="1"/>
</dbReference>
<dbReference type="Pfam" id="PF00082">
    <property type="entry name" value="Peptidase_S8"/>
    <property type="match status" value="1"/>
</dbReference>
<accession>A0A3D9V1N2</accession>
<dbReference type="GO" id="GO:0005975">
    <property type="term" value="P:carbohydrate metabolic process"/>
    <property type="evidence" value="ECO:0007669"/>
    <property type="project" value="UniProtKB-ARBA"/>
</dbReference>
<evidence type="ECO:0000256" key="5">
    <source>
        <dbReference type="PIRSR" id="PIRSR615500-1"/>
    </source>
</evidence>
<name>A0A3D9V1N2_THECX</name>
<evidence type="ECO:0000256" key="1">
    <source>
        <dbReference type="ARBA" id="ARBA00011073"/>
    </source>
</evidence>
<protein>
    <submittedName>
        <fullName evidence="9">Subtilase family protein</fullName>
    </submittedName>
</protein>
<feature type="active site" description="Charge relay system" evidence="5 6">
    <location>
        <position position="237"/>
    </location>
</feature>
<dbReference type="InterPro" id="IPR000209">
    <property type="entry name" value="Peptidase_S8/S53_dom"/>
</dbReference>
<dbReference type="GO" id="GO:0004252">
    <property type="term" value="F:serine-type endopeptidase activity"/>
    <property type="evidence" value="ECO:0007669"/>
    <property type="project" value="UniProtKB-UniRule"/>
</dbReference>
<dbReference type="PANTHER" id="PTHR43399:SF4">
    <property type="entry name" value="CELL WALL-ASSOCIATED PROTEASE"/>
    <property type="match status" value="1"/>
</dbReference>
<dbReference type="InterPro" id="IPR022398">
    <property type="entry name" value="Peptidase_S8_His-AS"/>
</dbReference>
<dbReference type="PROSITE" id="PS00138">
    <property type="entry name" value="SUBTILASE_SER"/>
    <property type="match status" value="1"/>
</dbReference>
<dbReference type="SUPFAM" id="SSF52743">
    <property type="entry name" value="Subtilisin-like"/>
    <property type="match status" value="1"/>
</dbReference>
<keyword evidence="10" id="KW-1185">Reference proteome</keyword>
<keyword evidence="3 6" id="KW-0378">Hydrolase</keyword>
<feature type="signal peptide" evidence="7">
    <location>
        <begin position="1"/>
        <end position="22"/>
    </location>
</feature>
<evidence type="ECO:0000256" key="3">
    <source>
        <dbReference type="ARBA" id="ARBA00022801"/>
    </source>
</evidence>
<feature type="active site" description="Charge relay system" evidence="5 6">
    <location>
        <position position="268"/>
    </location>
</feature>
<dbReference type="PIRSF" id="PIRSF037854">
    <property type="entry name" value="Dihydropyridine_esterase"/>
    <property type="match status" value="1"/>
</dbReference>
<dbReference type="GO" id="GO:0006508">
    <property type="term" value="P:proteolysis"/>
    <property type="evidence" value="ECO:0007669"/>
    <property type="project" value="UniProtKB-KW"/>
</dbReference>
<proteinExistence type="inferred from homology"/>
<evidence type="ECO:0000313" key="10">
    <source>
        <dbReference type="Proteomes" id="UP000256485"/>
    </source>
</evidence>
<dbReference type="InterPro" id="IPR023828">
    <property type="entry name" value="Peptidase_S8_Ser-AS"/>
</dbReference>
<comment type="similarity">
    <text evidence="1 6">Belongs to the peptidase S8 family.</text>
</comment>
<dbReference type="InterPro" id="IPR051048">
    <property type="entry name" value="Peptidase_S8/S53_subtilisin"/>
</dbReference>
<gene>
    <name evidence="9" type="ORF">DFJ64_0807</name>
</gene>
<dbReference type="InterPro" id="IPR036852">
    <property type="entry name" value="Peptidase_S8/S53_dom_sf"/>
</dbReference>
<keyword evidence="7" id="KW-0732">Signal</keyword>
<dbReference type="InterPro" id="IPR015500">
    <property type="entry name" value="Peptidase_S8_subtilisin-rel"/>
</dbReference>
<feature type="chain" id="PRO_5017744865" evidence="7">
    <location>
        <begin position="23"/>
        <end position="1116"/>
    </location>
</feature>
<dbReference type="InterPro" id="IPR017297">
    <property type="entry name" value="Peptidase_S8A_DPH-A"/>
</dbReference>
<dbReference type="AlphaFoldDB" id="A0A3D9V1N2"/>
<dbReference type="RefSeq" id="WP_115849215.1">
    <property type="nucleotide sequence ID" value="NZ_QTUC01000001.1"/>
</dbReference>
<feature type="domain" description="Peptidase S8/S53" evidence="8">
    <location>
        <begin position="228"/>
        <end position="479"/>
    </location>
</feature>
<dbReference type="Proteomes" id="UP000256485">
    <property type="component" value="Unassembled WGS sequence"/>
</dbReference>
<dbReference type="PRINTS" id="PR00723">
    <property type="entry name" value="SUBTILISIN"/>
</dbReference>
<dbReference type="EMBL" id="QTUC01000001">
    <property type="protein sequence ID" value="REF35427.1"/>
    <property type="molecule type" value="Genomic_DNA"/>
</dbReference>
<comment type="caution">
    <text evidence="9">The sequence shown here is derived from an EMBL/GenBank/DDBJ whole genome shotgun (WGS) entry which is preliminary data.</text>
</comment>
<evidence type="ECO:0000256" key="6">
    <source>
        <dbReference type="PROSITE-ProRule" id="PRU01240"/>
    </source>
</evidence>
<feature type="active site" description="Charge relay system" evidence="5 6">
    <location>
        <position position="445"/>
    </location>
</feature>
<organism evidence="9 10">
    <name type="scientific">Thermasporomyces composti</name>
    <dbReference type="NCBI Taxonomy" id="696763"/>
    <lineage>
        <taxon>Bacteria</taxon>
        <taxon>Bacillati</taxon>
        <taxon>Actinomycetota</taxon>
        <taxon>Actinomycetes</taxon>
        <taxon>Propionibacteriales</taxon>
        <taxon>Nocardioidaceae</taxon>
        <taxon>Thermasporomyces</taxon>
    </lineage>
</organism>
<dbReference type="Gene3D" id="3.40.50.200">
    <property type="entry name" value="Peptidase S8/S53 domain"/>
    <property type="match status" value="1"/>
</dbReference>
<keyword evidence="2 6" id="KW-0645">Protease</keyword>
<dbReference type="OrthoDB" id="5167143at2"/>
<evidence type="ECO:0000313" key="9">
    <source>
        <dbReference type="EMBL" id="REF35427.1"/>
    </source>
</evidence>
<dbReference type="Gene3D" id="2.60.40.10">
    <property type="entry name" value="Immunoglobulins"/>
    <property type="match status" value="1"/>
</dbReference>
<dbReference type="PROSITE" id="PS51892">
    <property type="entry name" value="SUBTILASE"/>
    <property type="match status" value="1"/>
</dbReference>
<evidence type="ECO:0000256" key="4">
    <source>
        <dbReference type="ARBA" id="ARBA00022825"/>
    </source>
</evidence>
<keyword evidence="4 6" id="KW-0720">Serine protease</keyword>
<evidence type="ECO:0000259" key="8">
    <source>
        <dbReference type="Pfam" id="PF00082"/>
    </source>
</evidence>
<dbReference type="PROSITE" id="PS00137">
    <property type="entry name" value="SUBTILASE_HIS"/>
    <property type="match status" value="1"/>
</dbReference>